<name>A0A2W7IVJ6_9PROT</name>
<keyword evidence="2" id="KW-1185">Reference proteome</keyword>
<organism evidence="1 2">
    <name type="scientific">Humitalea rosea</name>
    <dbReference type="NCBI Taxonomy" id="990373"/>
    <lineage>
        <taxon>Bacteria</taxon>
        <taxon>Pseudomonadati</taxon>
        <taxon>Pseudomonadota</taxon>
        <taxon>Alphaproteobacteria</taxon>
        <taxon>Acetobacterales</taxon>
        <taxon>Roseomonadaceae</taxon>
        <taxon>Humitalea</taxon>
    </lineage>
</organism>
<dbReference type="RefSeq" id="WP_111396090.1">
    <property type="nucleotide sequence ID" value="NZ_QKYU01000001.1"/>
</dbReference>
<evidence type="ECO:0000313" key="1">
    <source>
        <dbReference type="EMBL" id="PZW50788.1"/>
    </source>
</evidence>
<dbReference type="Proteomes" id="UP000249688">
    <property type="component" value="Unassembled WGS sequence"/>
</dbReference>
<dbReference type="AlphaFoldDB" id="A0A2W7IVJ6"/>
<dbReference type="EMBL" id="QKYU01000001">
    <property type="protein sequence ID" value="PZW50788.1"/>
    <property type="molecule type" value="Genomic_DNA"/>
</dbReference>
<reference evidence="1 2" key="1">
    <citation type="submission" date="2018-06" db="EMBL/GenBank/DDBJ databases">
        <title>Genomic Encyclopedia of Archaeal and Bacterial Type Strains, Phase II (KMG-II): from individual species to whole genera.</title>
        <authorList>
            <person name="Goeker M."/>
        </authorList>
    </citation>
    <scope>NUCLEOTIDE SEQUENCE [LARGE SCALE GENOMIC DNA]</scope>
    <source>
        <strain evidence="1 2">DSM 24525</strain>
    </source>
</reference>
<comment type="caution">
    <text evidence="1">The sequence shown here is derived from an EMBL/GenBank/DDBJ whole genome shotgun (WGS) entry which is preliminary data.</text>
</comment>
<dbReference type="SUPFAM" id="SSF158668">
    <property type="entry name" value="MtlR-like"/>
    <property type="match status" value="1"/>
</dbReference>
<dbReference type="InterPro" id="IPR038026">
    <property type="entry name" value="MtlR-like_sf"/>
</dbReference>
<gene>
    <name evidence="1" type="ORF">C8P66_1011</name>
</gene>
<sequence>MDALQQPKASAPGFTIDTAQMLRLVNVRGKWHSLFRAHLYLDHLVSGMLEDRCAHTDYVQASQNTLFNRVQLAFGLGLLPRPMLAPVRRVIALHDDMARSLEMTISAREIAALRAMMPAECMGIAAAHGVAGGAALGQCLAALVLTLDAIREANRGAGRAVVGVEMSMALAVLRPQVPEHPGARVVPIRLAAAG</sequence>
<protein>
    <submittedName>
        <fullName evidence="1">Uncharacterized protein</fullName>
    </submittedName>
</protein>
<evidence type="ECO:0000313" key="2">
    <source>
        <dbReference type="Proteomes" id="UP000249688"/>
    </source>
</evidence>
<proteinExistence type="predicted"/>
<accession>A0A2W7IVJ6</accession>
<dbReference type="OrthoDB" id="8303898at2"/>